<feature type="domain" description="PucR C-terminal helix-turn-helix" evidence="1">
    <location>
        <begin position="315"/>
        <end position="369"/>
    </location>
</feature>
<gene>
    <name evidence="3" type="ORF">SAMN04487788_2344</name>
</gene>
<evidence type="ECO:0000259" key="1">
    <source>
        <dbReference type="Pfam" id="PF13556"/>
    </source>
</evidence>
<dbReference type="GO" id="GO:0003677">
    <property type="term" value="F:DNA binding"/>
    <property type="evidence" value="ECO:0007669"/>
    <property type="project" value="UniProtKB-KW"/>
</dbReference>
<sequence>MHTSALQDIAARCRSQLVVIASQYAAEVQQLPGYDSAAVSDEELYLTAQQVLDLLMQMLAGIEVRGQLRAVSERIGRRRAQQGLALDSLLRAVRMDFRFLWNVLRHEVREQQLLALSEDVATVWEAVELHTSHIQAAYIDELVAMNRQLEIERASLFRRLLLGETRDTTQLAHLASALNLAVDAPYVVVVAAAQYSDAFRRWTRAHARNSELLAIDGTQFVLLDTGLPGAPSMEDIATAPAGVSPILNGLSEVGAGWNTARDLSNAVDSPNRAATLQSHWPTLVKSGLGESWSMMRRSLTSNLDALPPGKRAAILESVRVFMANGSVGETAAALFIHRNTLLKRLQRLQELTGLDVTVPNDAALIALAIEQSG</sequence>
<reference evidence="3 4" key="1">
    <citation type="submission" date="2016-10" db="EMBL/GenBank/DDBJ databases">
        <authorList>
            <person name="de Groot N.N."/>
        </authorList>
    </citation>
    <scope>NUCLEOTIDE SEQUENCE [LARGE SCALE GENOMIC DNA]</scope>
    <source>
        <strain evidence="3 4">StLB037</strain>
    </source>
</reference>
<evidence type="ECO:0000259" key="2">
    <source>
        <dbReference type="Pfam" id="PF14361"/>
    </source>
</evidence>
<keyword evidence="3" id="KW-0238">DNA-binding</keyword>
<dbReference type="InterPro" id="IPR042070">
    <property type="entry name" value="PucR_C-HTH_sf"/>
</dbReference>
<proteinExistence type="predicted"/>
<dbReference type="PANTHER" id="PTHR33744:SF7">
    <property type="entry name" value="PUCR FAMILY TRANSCRIPTIONAL REGULATOR"/>
    <property type="match status" value="1"/>
</dbReference>
<dbReference type="Pfam" id="PF13556">
    <property type="entry name" value="HTH_30"/>
    <property type="match status" value="1"/>
</dbReference>
<evidence type="ECO:0000313" key="3">
    <source>
        <dbReference type="EMBL" id="SDP17063.1"/>
    </source>
</evidence>
<dbReference type="Pfam" id="PF14361">
    <property type="entry name" value="RsbRD_N"/>
    <property type="match status" value="1"/>
</dbReference>
<name>A0A1H0QI47_MICTS</name>
<dbReference type="Proteomes" id="UP000186456">
    <property type="component" value="Unassembled WGS sequence"/>
</dbReference>
<organism evidence="3 4">
    <name type="scientific">Microbacterium testaceum (strain StLB037)</name>
    <dbReference type="NCBI Taxonomy" id="979556"/>
    <lineage>
        <taxon>Bacteria</taxon>
        <taxon>Bacillati</taxon>
        <taxon>Actinomycetota</taxon>
        <taxon>Actinomycetes</taxon>
        <taxon>Micrococcales</taxon>
        <taxon>Microbacteriaceae</taxon>
        <taxon>Microbacterium</taxon>
    </lineage>
</organism>
<dbReference type="InterPro" id="IPR025751">
    <property type="entry name" value="RsbRD_N_dom"/>
</dbReference>
<dbReference type="EMBL" id="FNJN01000005">
    <property type="protein sequence ID" value="SDP17063.1"/>
    <property type="molecule type" value="Genomic_DNA"/>
</dbReference>
<feature type="domain" description="RsbT co-antagonist protein RsbRD N-terminal" evidence="2">
    <location>
        <begin position="28"/>
        <end position="150"/>
    </location>
</feature>
<dbReference type="InterPro" id="IPR051448">
    <property type="entry name" value="CdaR-like_regulators"/>
</dbReference>
<accession>A0A1H0QI47</accession>
<dbReference type="InterPro" id="IPR025736">
    <property type="entry name" value="PucR_C-HTH_dom"/>
</dbReference>
<protein>
    <submittedName>
        <fullName evidence="3">DNA-binding transcriptional regulator, PucR family</fullName>
    </submittedName>
</protein>
<dbReference type="RefSeq" id="WP_074695892.1">
    <property type="nucleotide sequence ID" value="NZ_FNJN01000005.1"/>
</dbReference>
<dbReference type="AlphaFoldDB" id="A0A1H0QI47"/>
<dbReference type="PANTHER" id="PTHR33744">
    <property type="entry name" value="CARBOHYDRATE DIACID REGULATOR"/>
    <property type="match status" value="1"/>
</dbReference>
<evidence type="ECO:0000313" key="4">
    <source>
        <dbReference type="Proteomes" id="UP000186456"/>
    </source>
</evidence>
<dbReference type="Gene3D" id="1.10.10.2840">
    <property type="entry name" value="PucR C-terminal helix-turn-helix domain"/>
    <property type="match status" value="1"/>
</dbReference>